<keyword evidence="2" id="KW-0472">Membrane</keyword>
<evidence type="ECO:0000313" key="4">
    <source>
        <dbReference type="EMBL" id="MCA9383390.1"/>
    </source>
</evidence>
<name>A0A955L5R2_9BACT</name>
<accession>A0A955L5R2</accession>
<reference evidence="4" key="2">
    <citation type="journal article" date="2021" name="Microbiome">
        <title>Successional dynamics and alternative stable states in a saline activated sludge microbial community over 9 years.</title>
        <authorList>
            <person name="Wang Y."/>
            <person name="Ye J."/>
            <person name="Ju F."/>
            <person name="Liu L."/>
            <person name="Boyd J.A."/>
            <person name="Deng Y."/>
            <person name="Parks D.H."/>
            <person name="Jiang X."/>
            <person name="Yin X."/>
            <person name="Woodcroft B.J."/>
            <person name="Tyson G.W."/>
            <person name="Hugenholtz P."/>
            <person name="Polz M.F."/>
            <person name="Zhang T."/>
        </authorList>
    </citation>
    <scope>NUCLEOTIDE SEQUENCE</scope>
    <source>
        <strain evidence="4">HKST-UBA14</strain>
    </source>
</reference>
<feature type="region of interest" description="Disordered" evidence="1">
    <location>
        <begin position="436"/>
        <end position="466"/>
    </location>
</feature>
<feature type="compositionally biased region" description="Low complexity" evidence="1">
    <location>
        <begin position="448"/>
        <end position="461"/>
    </location>
</feature>
<dbReference type="AlphaFoldDB" id="A0A955L5R2"/>
<dbReference type="EMBL" id="JAGQLK010000063">
    <property type="protein sequence ID" value="MCA9383390.1"/>
    <property type="molecule type" value="Genomic_DNA"/>
</dbReference>
<evidence type="ECO:0000256" key="1">
    <source>
        <dbReference type="SAM" id="MobiDB-lite"/>
    </source>
</evidence>
<proteinExistence type="predicted"/>
<organism evidence="4 5">
    <name type="scientific">Candidatus Dojkabacteria bacterium</name>
    <dbReference type="NCBI Taxonomy" id="2099670"/>
    <lineage>
        <taxon>Bacteria</taxon>
        <taxon>Candidatus Dojkabacteria</taxon>
    </lineage>
</organism>
<evidence type="ECO:0000313" key="5">
    <source>
        <dbReference type="Proteomes" id="UP000783287"/>
    </source>
</evidence>
<sequence length="771" mass="82584">FLAIGMTLILLLLPLNVSAVSTNEPTGTIDSSESKVINIQLDDVPANAVGFTLRLSITGGEFEDMLVNDSDFSVQYDCNKDNPTKGLSENYVCADFTNDDGIAEGEYLATIKLSNSGSERTVVVMENDNGYQLSEGGFISYTGILGEYSNENYVEEINDSSLTNLIIDSVDSTSAVYALLVIIAFVFVISMVLIFRRQSSRQSRSFATLMGISVMAVGTVVGGLYINELSNIAPEDTFAAVDNAYNFQAKVTCRNSGNGSIQAVPNAKLYLKNGNDKVQLRMNTNENGFANFVVTESDFASANTVTQDHVAIDKSTRTDDVVALSAEPRAEVLGACSSSLVPKFVCDADGADGNHCDWTKATCGSFGSEYCDLQPGCSYEDNGSCVGTYGGSLGKCESNLSYPTCEEIRPTCDWNACNSDCQACYPAFCNDPDPTTTPAPTNPPGATTPPGTTHPPTATTPPGGGIPSIGQIAIRYEGVEGYPTEPITGPKTINPTSIMLGVSCADNPNSFELCGNNFETGIDHGVFEYRFDSCDFMVPATNNLTVQCGADGQTATLAWDIVNAADSYTLRVDDAGTNSGYNNEQCTNPNGQKVGWYCNDDKEGVTCNTDLCDDQYHVVNSPDPNTSRKVSKTINIEPDTLYYWSVQSKSEGIAGATKKATTTIFCNPEGEEEPLPTPTPVRTLSTQCGPLDLDENRILGIADLIHFADVYGKTCSDKGVDYGVCGSTDILGDGPNTEPNGVVDIWDLIYFVRIYGKDCTEKPTLLDLAIE</sequence>
<evidence type="ECO:0000256" key="2">
    <source>
        <dbReference type="SAM" id="Phobius"/>
    </source>
</evidence>
<keyword evidence="3" id="KW-0732">Signal</keyword>
<evidence type="ECO:0000256" key="3">
    <source>
        <dbReference type="SAM" id="SignalP"/>
    </source>
</evidence>
<feature type="signal peptide" evidence="3">
    <location>
        <begin position="1"/>
        <end position="19"/>
    </location>
</feature>
<reference evidence="4" key="1">
    <citation type="submission" date="2020-04" db="EMBL/GenBank/DDBJ databases">
        <authorList>
            <person name="Zhang T."/>
        </authorList>
    </citation>
    <scope>NUCLEOTIDE SEQUENCE</scope>
    <source>
        <strain evidence="4">HKST-UBA14</strain>
    </source>
</reference>
<feature type="compositionally biased region" description="Pro residues" evidence="1">
    <location>
        <begin position="436"/>
        <end position="447"/>
    </location>
</feature>
<feature type="chain" id="PRO_5037568871" description="Fibronectin type-III domain-containing protein" evidence="3">
    <location>
        <begin position="20"/>
        <end position="771"/>
    </location>
</feature>
<feature type="transmembrane region" description="Helical" evidence="2">
    <location>
        <begin position="207"/>
        <end position="226"/>
    </location>
</feature>
<feature type="transmembrane region" description="Helical" evidence="2">
    <location>
        <begin position="175"/>
        <end position="195"/>
    </location>
</feature>
<protein>
    <recommendedName>
        <fullName evidence="6">Fibronectin type-III domain-containing protein</fullName>
    </recommendedName>
</protein>
<dbReference type="Proteomes" id="UP000783287">
    <property type="component" value="Unassembled WGS sequence"/>
</dbReference>
<keyword evidence="2" id="KW-1133">Transmembrane helix</keyword>
<gene>
    <name evidence="4" type="ORF">KC909_03430</name>
</gene>
<feature type="non-terminal residue" evidence="4">
    <location>
        <position position="1"/>
    </location>
</feature>
<keyword evidence="2" id="KW-0812">Transmembrane</keyword>
<evidence type="ECO:0008006" key="6">
    <source>
        <dbReference type="Google" id="ProtNLM"/>
    </source>
</evidence>
<comment type="caution">
    <text evidence="4">The sequence shown here is derived from an EMBL/GenBank/DDBJ whole genome shotgun (WGS) entry which is preliminary data.</text>
</comment>